<protein>
    <recommendedName>
        <fullName evidence="2">Terminase small subunit</fullName>
    </recommendedName>
</protein>
<accession>A0AAU7VFW6</accession>
<dbReference type="EMBL" id="PP882867">
    <property type="protein sequence ID" value="XBW75359.1"/>
    <property type="molecule type" value="Genomic_DNA"/>
</dbReference>
<evidence type="ECO:0000313" key="1">
    <source>
        <dbReference type="EMBL" id="XBW75359.1"/>
    </source>
</evidence>
<gene>
    <name evidence="1" type="ORF">vBDshSR26L_44</name>
</gene>
<organism evidence="1">
    <name type="scientific">Dinoroseobacter phage vB_DshS_R26L</name>
    <dbReference type="NCBI Taxonomy" id="3161158"/>
    <lineage>
        <taxon>Viruses</taxon>
        <taxon>Duplodnaviria</taxon>
        <taxon>Heunggongvirae</taxon>
        <taxon>Uroviricota</taxon>
        <taxon>Caudoviricetes</taxon>
        <taxon>Nanhaivirus</taxon>
    </lineage>
</organism>
<evidence type="ECO:0008006" key="2">
    <source>
        <dbReference type="Google" id="ProtNLM"/>
    </source>
</evidence>
<proteinExistence type="predicted"/>
<sequence length="186" mass="20292">MEPRRIVAHDAANLKGNDMSDDNGNSDNVFDFSAFLERAANPGAEETQAYLNEAVRGEMDAVMNEVAPRLWCIAQEQMARDPRSDVHLNAVLNSLIFATLAWVAAITPARGPSGTDNDQLLRDKIMSSLDTALQHSRADGKEMSYVAHNVGRLKLTEDALKGTSRVLMQNSHALTMVAAAIKDAKK</sequence>
<reference evidence="1" key="1">
    <citation type="submission" date="2024-06" db="EMBL/GenBank/DDBJ databases">
        <authorList>
            <person name="Lu L."/>
            <person name="Wei N."/>
            <person name="Zhang R."/>
        </authorList>
    </citation>
    <scope>NUCLEOTIDE SEQUENCE</scope>
</reference>
<name>A0AAU7VFW6_9CAUD</name>